<evidence type="ECO:0000256" key="6">
    <source>
        <dbReference type="ARBA" id="ARBA00023136"/>
    </source>
</evidence>
<dbReference type="GO" id="GO:0046677">
    <property type="term" value="P:response to antibiotic"/>
    <property type="evidence" value="ECO:0007669"/>
    <property type="project" value="UniProtKB-KW"/>
</dbReference>
<feature type="transmembrane region" description="Helical" evidence="9">
    <location>
        <begin position="455"/>
        <end position="475"/>
    </location>
</feature>
<dbReference type="GO" id="GO:0005886">
    <property type="term" value="C:plasma membrane"/>
    <property type="evidence" value="ECO:0007669"/>
    <property type="project" value="UniProtKB-SubCell"/>
</dbReference>
<gene>
    <name evidence="11" type="primary">mdtD_4</name>
    <name evidence="11" type="ORF">SRB5_18280</name>
</gene>
<dbReference type="Pfam" id="PF07690">
    <property type="entry name" value="MFS_1"/>
    <property type="match status" value="1"/>
</dbReference>
<dbReference type="InterPro" id="IPR020846">
    <property type="entry name" value="MFS_dom"/>
</dbReference>
<dbReference type="PROSITE" id="PS00216">
    <property type="entry name" value="SUGAR_TRANSPORT_1"/>
    <property type="match status" value="1"/>
</dbReference>
<sequence length="511" mass="52536">MHTHVLFSSMSAPHPSPAAAQTLTPRLWGVLAVLSTAQFLDAVNLAMVGVALPSIGTDLHLSTEAMQWVLTGYTLAYGGLLLLGGRTADLLGRRRIFLIALGVSAAASLVAGIAGSGDLLIAARFVKGVSAAFLGPAGMALVTTTFAEGPVRNRAMSVYTSVGALGFSVGLVLSGVLTDTSWRLTMLLPAPIAVAGLIVGLRLIPGDSGVRGPRRYDLPGAVTATAAMMAIVYTIVKGPEWGWGSGRTLSGFGLTVLLIAVFAGLELRAEQPLVRLGLLRSSSQLQVNVGTATFMGAFTGFQFIVTLYLQRLLGWSALETALAILPSGVLMVLAAPWIGAVIGRYGTARMTVLGFAFTAAGYALFLGADLHPSYVTAILPSMLLVGAGITLAFPSMNIQVTSGIRADEQGMVSGLYKTSTQVGGGVFTAVVTAVVTASAAGADSTPRQVLDSYRAGLYVITVIALLGLAVTALGLRGARRGPAGPIPAPRPGVELGKERVGPGKESAPVRD</sequence>
<evidence type="ECO:0000256" key="5">
    <source>
        <dbReference type="ARBA" id="ARBA00022989"/>
    </source>
</evidence>
<dbReference type="InterPro" id="IPR005829">
    <property type="entry name" value="Sugar_transporter_CS"/>
</dbReference>
<feature type="transmembrane region" description="Helical" evidence="9">
    <location>
        <begin position="248"/>
        <end position="267"/>
    </location>
</feature>
<keyword evidence="3" id="KW-1003">Cell membrane</keyword>
<feature type="region of interest" description="Disordered" evidence="8">
    <location>
        <begin position="480"/>
        <end position="511"/>
    </location>
</feature>
<reference evidence="11 12" key="1">
    <citation type="submission" date="2019-10" db="EMBL/GenBank/DDBJ databases">
        <title>Streptomyces smaragdinus sp. nov. and Streptomyces fabii sp. nov., isolated from the gut of fungus growing-termite Macrotermes natalensis.</title>
        <authorList>
            <person name="Schwitalla J."/>
            <person name="Benndorf R."/>
            <person name="Martin K."/>
            <person name="De Beer W."/>
            <person name="Kaster A.-K."/>
            <person name="Vollmers J."/>
            <person name="Poulsen M."/>
            <person name="Beemelmanns C."/>
        </authorList>
    </citation>
    <scope>NUCLEOTIDE SEQUENCE [LARGE SCALE GENOMIC DNA]</scope>
    <source>
        <strain evidence="11 12">RB5</strain>
    </source>
</reference>
<evidence type="ECO:0000256" key="9">
    <source>
        <dbReference type="SAM" id="Phobius"/>
    </source>
</evidence>
<feature type="transmembrane region" description="Helical" evidence="9">
    <location>
        <begin position="374"/>
        <end position="393"/>
    </location>
</feature>
<evidence type="ECO:0000256" key="3">
    <source>
        <dbReference type="ARBA" id="ARBA00022475"/>
    </source>
</evidence>
<dbReference type="PROSITE" id="PS50850">
    <property type="entry name" value="MFS"/>
    <property type="match status" value="1"/>
</dbReference>
<keyword evidence="2" id="KW-0813">Transport</keyword>
<dbReference type="SUPFAM" id="SSF103473">
    <property type="entry name" value="MFS general substrate transporter"/>
    <property type="match status" value="1"/>
</dbReference>
<accession>A0A7K0CE05</accession>
<dbReference type="InterPro" id="IPR011701">
    <property type="entry name" value="MFS"/>
</dbReference>
<protein>
    <submittedName>
        <fullName evidence="11">Putative multidrug resistance protein MdtD</fullName>
    </submittedName>
</protein>
<dbReference type="InterPro" id="IPR036259">
    <property type="entry name" value="MFS_trans_sf"/>
</dbReference>
<evidence type="ECO:0000256" key="2">
    <source>
        <dbReference type="ARBA" id="ARBA00022448"/>
    </source>
</evidence>
<keyword evidence="12" id="KW-1185">Reference proteome</keyword>
<feature type="transmembrane region" description="Helical" evidence="9">
    <location>
        <begin position="350"/>
        <end position="368"/>
    </location>
</feature>
<feature type="transmembrane region" description="Helical" evidence="9">
    <location>
        <begin position="184"/>
        <end position="204"/>
    </location>
</feature>
<dbReference type="GO" id="GO:0022857">
    <property type="term" value="F:transmembrane transporter activity"/>
    <property type="evidence" value="ECO:0007669"/>
    <property type="project" value="InterPro"/>
</dbReference>
<feature type="transmembrane region" description="Helical" evidence="9">
    <location>
        <begin position="321"/>
        <end position="343"/>
    </location>
</feature>
<feature type="transmembrane region" description="Helical" evidence="9">
    <location>
        <begin position="216"/>
        <end position="236"/>
    </location>
</feature>
<evidence type="ECO:0000256" key="1">
    <source>
        <dbReference type="ARBA" id="ARBA00004651"/>
    </source>
</evidence>
<dbReference type="CDD" id="cd17321">
    <property type="entry name" value="MFS_MMR_MDR_like"/>
    <property type="match status" value="1"/>
</dbReference>
<feature type="compositionally biased region" description="Basic and acidic residues" evidence="8">
    <location>
        <begin position="495"/>
        <end position="511"/>
    </location>
</feature>
<keyword evidence="7" id="KW-0046">Antibiotic resistance</keyword>
<evidence type="ECO:0000259" key="10">
    <source>
        <dbReference type="PROSITE" id="PS50850"/>
    </source>
</evidence>
<proteinExistence type="predicted"/>
<comment type="subcellular location">
    <subcellularLocation>
        <location evidence="1">Cell membrane</location>
        <topology evidence="1">Multi-pass membrane protein</topology>
    </subcellularLocation>
</comment>
<evidence type="ECO:0000256" key="8">
    <source>
        <dbReference type="SAM" id="MobiDB-lite"/>
    </source>
</evidence>
<dbReference type="Gene3D" id="1.20.1720.10">
    <property type="entry name" value="Multidrug resistance protein D"/>
    <property type="match status" value="1"/>
</dbReference>
<evidence type="ECO:0000313" key="12">
    <source>
        <dbReference type="Proteomes" id="UP000466345"/>
    </source>
</evidence>
<dbReference type="Proteomes" id="UP000466345">
    <property type="component" value="Unassembled WGS sequence"/>
</dbReference>
<comment type="caution">
    <text evidence="11">The sequence shown here is derived from an EMBL/GenBank/DDBJ whole genome shotgun (WGS) entry which is preliminary data.</text>
</comment>
<evidence type="ECO:0000256" key="4">
    <source>
        <dbReference type="ARBA" id="ARBA00022692"/>
    </source>
</evidence>
<evidence type="ECO:0000256" key="7">
    <source>
        <dbReference type="ARBA" id="ARBA00023251"/>
    </source>
</evidence>
<dbReference type="Gene3D" id="1.20.1250.20">
    <property type="entry name" value="MFS general substrate transporter like domains"/>
    <property type="match status" value="1"/>
</dbReference>
<feature type="transmembrane region" description="Helical" evidence="9">
    <location>
        <begin position="158"/>
        <end position="178"/>
    </location>
</feature>
<keyword evidence="5 9" id="KW-1133">Transmembrane helix</keyword>
<feature type="transmembrane region" description="Helical" evidence="9">
    <location>
        <begin position="414"/>
        <end position="435"/>
    </location>
</feature>
<keyword evidence="4 9" id="KW-0812">Transmembrane</keyword>
<evidence type="ECO:0000313" key="11">
    <source>
        <dbReference type="EMBL" id="MQY11709.1"/>
    </source>
</evidence>
<organism evidence="11 12">
    <name type="scientific">Streptomyces smaragdinus</name>
    <dbReference type="NCBI Taxonomy" id="2585196"/>
    <lineage>
        <taxon>Bacteria</taxon>
        <taxon>Bacillati</taxon>
        <taxon>Actinomycetota</taxon>
        <taxon>Actinomycetes</taxon>
        <taxon>Kitasatosporales</taxon>
        <taxon>Streptomycetaceae</taxon>
        <taxon>Streptomyces</taxon>
    </lineage>
</organism>
<name>A0A7K0CE05_9ACTN</name>
<dbReference type="AlphaFoldDB" id="A0A7K0CE05"/>
<feature type="transmembrane region" description="Helical" evidence="9">
    <location>
        <begin position="96"/>
        <end position="115"/>
    </location>
</feature>
<dbReference type="EMBL" id="WEGJ01000004">
    <property type="protein sequence ID" value="MQY11709.1"/>
    <property type="molecule type" value="Genomic_DNA"/>
</dbReference>
<dbReference type="PANTHER" id="PTHR42718">
    <property type="entry name" value="MAJOR FACILITATOR SUPERFAMILY MULTIDRUG TRANSPORTER MFSC"/>
    <property type="match status" value="1"/>
</dbReference>
<feature type="transmembrane region" description="Helical" evidence="9">
    <location>
        <begin position="65"/>
        <end position="84"/>
    </location>
</feature>
<keyword evidence="6 9" id="KW-0472">Membrane</keyword>
<dbReference type="PANTHER" id="PTHR42718:SF46">
    <property type="entry name" value="BLR6921 PROTEIN"/>
    <property type="match status" value="1"/>
</dbReference>
<feature type="transmembrane region" description="Helical" evidence="9">
    <location>
        <begin position="287"/>
        <end position="309"/>
    </location>
</feature>
<feature type="domain" description="Major facilitator superfamily (MFS) profile" evidence="10">
    <location>
        <begin position="30"/>
        <end position="479"/>
    </location>
</feature>
<feature type="transmembrane region" description="Helical" evidence="9">
    <location>
        <begin position="121"/>
        <end position="146"/>
    </location>
</feature>